<dbReference type="Proteomes" id="UP000230605">
    <property type="component" value="Chromosome 9"/>
</dbReference>
<reference evidence="4 6" key="2">
    <citation type="submission" date="2023-09" db="EMBL/GenBank/DDBJ databases">
        <title>Complete-Gapless Cercospora beticola genome.</title>
        <authorList>
            <person name="Wyatt N.A."/>
            <person name="Spanner R.E."/>
            <person name="Bolton M.D."/>
        </authorList>
    </citation>
    <scope>NUCLEOTIDE SEQUENCE [LARGE SCALE GENOMIC DNA]</scope>
    <source>
        <strain evidence="4">Cb09-40</strain>
    </source>
</reference>
<dbReference type="SUPFAM" id="SSF81383">
    <property type="entry name" value="F-box domain"/>
    <property type="match status" value="1"/>
</dbReference>
<dbReference type="Gene3D" id="1.20.1280.50">
    <property type="match status" value="1"/>
</dbReference>
<protein>
    <recommendedName>
        <fullName evidence="2">F-box domain-containing protein</fullName>
    </recommendedName>
</protein>
<evidence type="ECO:0000256" key="1">
    <source>
        <dbReference type="SAM" id="MobiDB-lite"/>
    </source>
</evidence>
<evidence type="ECO:0000313" key="4">
    <source>
        <dbReference type="EMBL" id="WPB08106.1"/>
    </source>
</evidence>
<evidence type="ECO:0000313" key="5">
    <source>
        <dbReference type="Proteomes" id="UP000230605"/>
    </source>
</evidence>
<dbReference type="SMART" id="SM00256">
    <property type="entry name" value="FBOX"/>
    <property type="match status" value="1"/>
</dbReference>
<gene>
    <name evidence="3" type="ORF">CB0940_11273</name>
    <name evidence="4" type="ORF">RHO25_012770</name>
</gene>
<feature type="domain" description="F-box" evidence="2">
    <location>
        <begin position="68"/>
        <end position="108"/>
    </location>
</feature>
<dbReference type="InterPro" id="IPR001810">
    <property type="entry name" value="F-box_dom"/>
</dbReference>
<reference evidence="3 5" key="1">
    <citation type="submission" date="2015-10" db="EMBL/GenBank/DDBJ databases">
        <title>The cercosporin biosynthetic gene cluster was horizontally transferred to several fungal lineages and shown to be expanded in Cercospora beticola based on microsynteny with recipient genomes.</title>
        <authorList>
            <person name="De Jonge R."/>
            <person name="Ebert M.K."/>
            <person name="Suttle J.C."/>
            <person name="Jurick Ii W.M."/>
            <person name="Secor G.A."/>
            <person name="Thomma B.P."/>
            <person name="Van De Peer Y."/>
            <person name="Bolton M.D."/>
        </authorList>
    </citation>
    <scope>NUCLEOTIDE SEQUENCE [LARGE SCALE GENOMIC DNA]</scope>
    <source>
        <strain evidence="3 5">09-40</strain>
    </source>
</reference>
<evidence type="ECO:0000313" key="3">
    <source>
        <dbReference type="EMBL" id="PIA90922.1"/>
    </source>
</evidence>
<evidence type="ECO:0000313" key="6">
    <source>
        <dbReference type="Proteomes" id="UP001302367"/>
    </source>
</evidence>
<dbReference type="Pfam" id="PF00646">
    <property type="entry name" value="F-box"/>
    <property type="match status" value="1"/>
</dbReference>
<dbReference type="EMBL" id="CP134192">
    <property type="protein sequence ID" value="WPB08106.1"/>
    <property type="molecule type" value="Genomic_DNA"/>
</dbReference>
<accession>A0A2G5HFB1</accession>
<sequence>MTFKRYHLEDGFTEAHYDLMFPDTEPAPKRQLACVGSTPNPKHDSQAVTRQPVPGPPPPTACQRTFNVPELAEEILLHLPPQNLLCQVQRVCRQWRRTVESSELIQQYLFFRPIPQSCELVEQRALISTSELEHTGGHGHEIEFFEPWASGVPILENPWLYLLSSDADQTKQLHCYPEASWRRMLLTQPPKEYETGRAWLLQDSALYKEQWYPNWDTWQPVLKFDTLRRAKKLRRQDEIFVEFDLAEYITFSAWVADGAIDVFHNREFSIE</sequence>
<dbReference type="OrthoDB" id="3800738at2759"/>
<proteinExistence type="predicted"/>
<dbReference type="Proteomes" id="UP001302367">
    <property type="component" value="Chromosome 9"/>
</dbReference>
<dbReference type="EMBL" id="LKMD01000107">
    <property type="protein sequence ID" value="PIA90922.1"/>
    <property type="molecule type" value="Genomic_DNA"/>
</dbReference>
<dbReference type="AlphaFoldDB" id="A0A2G5HFB1"/>
<name>A0A2G5HFB1_CERBT</name>
<feature type="region of interest" description="Disordered" evidence="1">
    <location>
        <begin position="35"/>
        <end position="58"/>
    </location>
</feature>
<keyword evidence="6" id="KW-1185">Reference proteome</keyword>
<evidence type="ECO:0000259" key="2">
    <source>
        <dbReference type="SMART" id="SM00256"/>
    </source>
</evidence>
<dbReference type="InterPro" id="IPR036047">
    <property type="entry name" value="F-box-like_dom_sf"/>
</dbReference>
<organism evidence="3 5">
    <name type="scientific">Cercospora beticola</name>
    <name type="common">Sugarbeet leaf spot fungus</name>
    <dbReference type="NCBI Taxonomy" id="122368"/>
    <lineage>
        <taxon>Eukaryota</taxon>
        <taxon>Fungi</taxon>
        <taxon>Dikarya</taxon>
        <taxon>Ascomycota</taxon>
        <taxon>Pezizomycotina</taxon>
        <taxon>Dothideomycetes</taxon>
        <taxon>Dothideomycetidae</taxon>
        <taxon>Mycosphaerellales</taxon>
        <taxon>Mycosphaerellaceae</taxon>
        <taxon>Cercospora</taxon>
    </lineage>
</organism>